<feature type="chain" id="PRO_5001815233" evidence="2">
    <location>
        <begin position="19"/>
        <end position="246"/>
    </location>
</feature>
<proteinExistence type="predicted"/>
<dbReference type="GO" id="GO:0005576">
    <property type="term" value="C:extracellular region"/>
    <property type="evidence" value="ECO:0007669"/>
    <property type="project" value="TreeGrafter"/>
</dbReference>
<feature type="region of interest" description="Disordered" evidence="1">
    <location>
        <begin position="190"/>
        <end position="227"/>
    </location>
</feature>
<evidence type="ECO:0000256" key="2">
    <source>
        <dbReference type="SAM" id="SignalP"/>
    </source>
</evidence>
<feature type="signal peptide" evidence="2">
    <location>
        <begin position="1"/>
        <end position="18"/>
    </location>
</feature>
<reference evidence="4" key="1">
    <citation type="journal article" date="2014" name="Genome Announc.">
        <title>Genome sequence and annotation of Acremonium chrysogenum, producer of the beta-lactam antibiotic cephalosporin C.</title>
        <authorList>
            <person name="Terfehr D."/>
            <person name="Dahlmann T.A."/>
            <person name="Specht T."/>
            <person name="Zadra I."/>
            <person name="Kuernsteiner H."/>
            <person name="Kueck U."/>
        </authorList>
    </citation>
    <scope>NUCLEOTIDE SEQUENCE [LARGE SCALE GENOMIC DNA]</scope>
    <source>
        <strain evidence="4">ATCC 11550 / CBS 779.69 / DSM 880 / IAM 14645 / JCM 23072 / IMI 49137</strain>
    </source>
</reference>
<keyword evidence="2" id="KW-0732">Signal</keyword>
<dbReference type="Proteomes" id="UP000029964">
    <property type="component" value="Unassembled WGS sequence"/>
</dbReference>
<dbReference type="PANTHER" id="PTHR38123:SF6">
    <property type="entry name" value="CELL WALL SERINE-THREONINE-RICH GALACTOMANNOPROTEIN MP1 (AFU_ORTHOLOGUE AFUA_4G03240)"/>
    <property type="match status" value="1"/>
</dbReference>
<accession>A0A086T146</accession>
<comment type="caution">
    <text evidence="3">The sequence shown here is derived from an EMBL/GenBank/DDBJ whole genome shotgun (WGS) entry which is preliminary data.</text>
</comment>
<dbReference type="HOGENOM" id="CLU_082452_0_0_1"/>
<organism evidence="3 4">
    <name type="scientific">Hapsidospora chrysogenum (strain ATCC 11550 / CBS 779.69 / DSM 880 / IAM 14645 / JCM 23072 / IMI 49137)</name>
    <name type="common">Acremonium chrysogenum</name>
    <dbReference type="NCBI Taxonomy" id="857340"/>
    <lineage>
        <taxon>Eukaryota</taxon>
        <taxon>Fungi</taxon>
        <taxon>Dikarya</taxon>
        <taxon>Ascomycota</taxon>
        <taxon>Pezizomycotina</taxon>
        <taxon>Sordariomycetes</taxon>
        <taxon>Hypocreomycetidae</taxon>
        <taxon>Hypocreales</taxon>
        <taxon>Bionectriaceae</taxon>
        <taxon>Hapsidospora</taxon>
    </lineage>
</organism>
<dbReference type="OrthoDB" id="2422134at2759"/>
<keyword evidence="4" id="KW-1185">Reference proteome</keyword>
<name>A0A086T146_HAPC1</name>
<dbReference type="Gene3D" id="1.20.1280.140">
    <property type="match status" value="1"/>
</dbReference>
<evidence type="ECO:0000313" key="3">
    <source>
        <dbReference type="EMBL" id="KFH43078.1"/>
    </source>
</evidence>
<evidence type="ECO:0000313" key="4">
    <source>
        <dbReference type="Proteomes" id="UP000029964"/>
    </source>
</evidence>
<evidence type="ECO:0000256" key="1">
    <source>
        <dbReference type="SAM" id="MobiDB-lite"/>
    </source>
</evidence>
<dbReference type="EMBL" id="JPKY01000078">
    <property type="protein sequence ID" value="KFH43078.1"/>
    <property type="molecule type" value="Genomic_DNA"/>
</dbReference>
<dbReference type="AlphaFoldDB" id="A0A086T146"/>
<feature type="compositionally biased region" description="Pro residues" evidence="1">
    <location>
        <begin position="200"/>
        <end position="221"/>
    </location>
</feature>
<gene>
    <name evidence="3" type="ORF">ACRE_061930</name>
</gene>
<dbReference type="PANTHER" id="PTHR38123">
    <property type="entry name" value="CELL WALL SERINE-THREONINE-RICH GALACTOMANNOPROTEIN MP1 (AFU_ORTHOLOGUE AFUA_4G03240)"/>
    <property type="match status" value="1"/>
</dbReference>
<dbReference type="InterPro" id="IPR021054">
    <property type="entry name" value="Cell_wall_mannoprotein_1"/>
</dbReference>
<sequence>MKLSIHVAAACLASGAVSNTVTIQDNAVRHSIVGRDAAAVSEVLNTVGSDILELDSAVKAFNGEPGPLEQAAQALLDSIKQGTQTIGTADDMTLGDALALQDPVKNLGEDAKVLTEDLKAKKPVIQQAGLCDTTLQQVTQIKDASEALIDAAISKLPGIAQGIAEDFASDMVDVLEHLQGAFSEANCVDADQSTANPRPTSDPPTPSNTPSPSDTPAPPGQAPTAAAATVGPAAGALFIALLGALV</sequence>
<dbReference type="STRING" id="857340.A0A086T146"/>
<protein>
    <submittedName>
        <fullName evidence="3">Uncharacterized protein</fullName>
    </submittedName>
</protein>
<dbReference type="Pfam" id="PF12296">
    <property type="entry name" value="HsbA"/>
    <property type="match status" value="1"/>
</dbReference>